<feature type="compositionally biased region" description="Basic and acidic residues" evidence="1">
    <location>
        <begin position="143"/>
        <end position="153"/>
    </location>
</feature>
<organism evidence="2 3">
    <name type="scientific">Sclerotinia sclerotiorum (strain ATCC 18683 / 1980 / Ss-1)</name>
    <name type="common">White mold</name>
    <name type="synonym">Whetzelinia sclerotiorum</name>
    <dbReference type="NCBI Taxonomy" id="665079"/>
    <lineage>
        <taxon>Eukaryota</taxon>
        <taxon>Fungi</taxon>
        <taxon>Dikarya</taxon>
        <taxon>Ascomycota</taxon>
        <taxon>Pezizomycotina</taxon>
        <taxon>Leotiomycetes</taxon>
        <taxon>Helotiales</taxon>
        <taxon>Sclerotiniaceae</taxon>
        <taxon>Sclerotinia</taxon>
    </lineage>
</organism>
<keyword evidence="3" id="KW-1185">Reference proteome</keyword>
<proteinExistence type="predicted"/>
<evidence type="ECO:0000313" key="2">
    <source>
        <dbReference type="EMBL" id="EDO01496.1"/>
    </source>
</evidence>
<evidence type="ECO:0000313" key="3">
    <source>
        <dbReference type="Proteomes" id="UP000001312"/>
    </source>
</evidence>
<gene>
    <name evidence="2" type="ORF">SS1G_03971</name>
</gene>
<dbReference type="KEGG" id="ssl:SS1G_03971"/>
<dbReference type="InParanoid" id="A7EF80"/>
<feature type="compositionally biased region" description="Polar residues" evidence="1">
    <location>
        <begin position="122"/>
        <end position="139"/>
    </location>
</feature>
<dbReference type="Proteomes" id="UP000001312">
    <property type="component" value="Unassembled WGS sequence"/>
</dbReference>
<sequence length="221" mass="24820">MTYSAKGDQGWTLLCFENDRGGGPAKAFNKTENKMVSENTFEKMRHGLKSEFSGKIGCKDLPTEAVSILRELYGLRIADTTALESNNTAKQSQDQALSALLSASFKTKLKEQISRSISSILKMSGSEAKTPQSASSLAKKQQRRLEDQQKEDEQLRQKVESLKREFQALVVKEKSLREENDELEVKLAESNREIGDYKKSYGWRKTVSEDGSSNDMVSSYI</sequence>
<evidence type="ECO:0000256" key="1">
    <source>
        <dbReference type="SAM" id="MobiDB-lite"/>
    </source>
</evidence>
<reference evidence="3" key="1">
    <citation type="journal article" date="2011" name="PLoS Genet.">
        <title>Genomic analysis of the necrotrophic fungal pathogens Sclerotinia sclerotiorum and Botrytis cinerea.</title>
        <authorList>
            <person name="Amselem J."/>
            <person name="Cuomo C.A."/>
            <person name="van Kan J.A."/>
            <person name="Viaud M."/>
            <person name="Benito E.P."/>
            <person name="Couloux A."/>
            <person name="Coutinho P.M."/>
            <person name="de Vries R.P."/>
            <person name="Dyer P.S."/>
            <person name="Fillinger S."/>
            <person name="Fournier E."/>
            <person name="Gout L."/>
            <person name="Hahn M."/>
            <person name="Kohn L."/>
            <person name="Lapalu N."/>
            <person name="Plummer K.M."/>
            <person name="Pradier J.M."/>
            <person name="Quevillon E."/>
            <person name="Sharon A."/>
            <person name="Simon A."/>
            <person name="ten Have A."/>
            <person name="Tudzynski B."/>
            <person name="Tudzynski P."/>
            <person name="Wincker P."/>
            <person name="Andrew M."/>
            <person name="Anthouard V."/>
            <person name="Beever R.E."/>
            <person name="Beffa R."/>
            <person name="Benoit I."/>
            <person name="Bouzid O."/>
            <person name="Brault B."/>
            <person name="Chen Z."/>
            <person name="Choquer M."/>
            <person name="Collemare J."/>
            <person name="Cotton P."/>
            <person name="Danchin E.G."/>
            <person name="Da Silva C."/>
            <person name="Gautier A."/>
            <person name="Giraud C."/>
            <person name="Giraud T."/>
            <person name="Gonzalez C."/>
            <person name="Grossetete S."/>
            <person name="Guldener U."/>
            <person name="Henrissat B."/>
            <person name="Howlett B.J."/>
            <person name="Kodira C."/>
            <person name="Kretschmer M."/>
            <person name="Lappartient A."/>
            <person name="Leroch M."/>
            <person name="Levis C."/>
            <person name="Mauceli E."/>
            <person name="Neuveglise C."/>
            <person name="Oeser B."/>
            <person name="Pearson M."/>
            <person name="Poulain J."/>
            <person name="Poussereau N."/>
            <person name="Quesneville H."/>
            <person name="Rascle C."/>
            <person name="Schumacher J."/>
            <person name="Segurens B."/>
            <person name="Sexton A."/>
            <person name="Silva E."/>
            <person name="Sirven C."/>
            <person name="Soanes D.M."/>
            <person name="Talbot N.J."/>
            <person name="Templeton M."/>
            <person name="Yandava C."/>
            <person name="Yarden O."/>
            <person name="Zeng Q."/>
            <person name="Rollins J.A."/>
            <person name="Lebrun M.H."/>
            <person name="Dickman M."/>
        </authorList>
    </citation>
    <scope>NUCLEOTIDE SEQUENCE [LARGE SCALE GENOMIC DNA]</scope>
    <source>
        <strain evidence="3">ATCC 18683 / 1980 / Ss-1</strain>
    </source>
</reference>
<dbReference type="HOGENOM" id="CLU_1251332_0_0_1"/>
<name>A7EF80_SCLS1</name>
<dbReference type="AlphaFoldDB" id="A7EF80"/>
<dbReference type="RefSeq" id="XP_001595881.1">
    <property type="nucleotide sequence ID" value="XM_001595831.1"/>
</dbReference>
<protein>
    <submittedName>
        <fullName evidence="2">Uncharacterized protein</fullName>
    </submittedName>
</protein>
<dbReference type="EMBL" id="CH476624">
    <property type="protein sequence ID" value="EDO01496.1"/>
    <property type="molecule type" value="Genomic_DNA"/>
</dbReference>
<accession>A7EF80</accession>
<feature type="region of interest" description="Disordered" evidence="1">
    <location>
        <begin position="122"/>
        <end position="153"/>
    </location>
</feature>
<dbReference type="GeneID" id="5491217"/>